<dbReference type="InterPro" id="IPR020476">
    <property type="entry name" value="Nudix_hydrolase"/>
</dbReference>
<name>A0A5B8R9X8_9ZZZZ</name>
<comment type="cofactor">
    <cofactor evidence="1">
        <name>Mg(2+)</name>
        <dbReference type="ChEBI" id="CHEBI:18420"/>
    </cofactor>
</comment>
<dbReference type="EMBL" id="MN079103">
    <property type="protein sequence ID" value="QEA05526.1"/>
    <property type="molecule type" value="Genomic_DNA"/>
</dbReference>
<reference evidence="4" key="1">
    <citation type="submission" date="2019-06" db="EMBL/GenBank/DDBJ databases">
        <authorList>
            <person name="Murdoch R.W."/>
            <person name="Fathepure B."/>
        </authorList>
    </citation>
    <scope>NUCLEOTIDE SEQUENCE</scope>
</reference>
<organism evidence="4">
    <name type="scientific">uncultured organism</name>
    <dbReference type="NCBI Taxonomy" id="155900"/>
    <lineage>
        <taxon>unclassified sequences</taxon>
        <taxon>environmental samples</taxon>
    </lineage>
</organism>
<sequence length="168" mass="18447">MSGGAHPGAPERLFVDHRGGIRRCPPGQSPRTRAGIHGVLTCNARVLLVRPPGGNWLELPGGGIDPGEDPTRALQRELREEAGVRVAGVELAATAEIAMQTRYYAANHDEYWHYDQTFRLIPLSGEPTLHPPEEHGHEVLWLPLAELHGEALHHLHRAALDRLLGLCT</sequence>
<dbReference type="InterPro" id="IPR000086">
    <property type="entry name" value="NUDIX_hydrolase_dom"/>
</dbReference>
<gene>
    <name evidence="4" type="ORF">KBTEX_01849</name>
</gene>
<dbReference type="PRINTS" id="PR00502">
    <property type="entry name" value="NUDIXFAMILY"/>
</dbReference>
<accession>A0A5B8R9X8</accession>
<dbReference type="Pfam" id="PF00293">
    <property type="entry name" value="NUDIX"/>
    <property type="match status" value="1"/>
</dbReference>
<dbReference type="InterPro" id="IPR015797">
    <property type="entry name" value="NUDIX_hydrolase-like_dom_sf"/>
</dbReference>
<dbReference type="PROSITE" id="PS51462">
    <property type="entry name" value="NUDIX"/>
    <property type="match status" value="1"/>
</dbReference>
<dbReference type="AlphaFoldDB" id="A0A5B8R9X8"/>
<evidence type="ECO:0000259" key="3">
    <source>
        <dbReference type="PROSITE" id="PS51462"/>
    </source>
</evidence>
<dbReference type="GO" id="GO:0016787">
    <property type="term" value="F:hydrolase activity"/>
    <property type="evidence" value="ECO:0007669"/>
    <property type="project" value="UniProtKB-KW"/>
</dbReference>
<dbReference type="Gene3D" id="3.90.79.10">
    <property type="entry name" value="Nucleoside Triphosphate Pyrophosphohydrolase"/>
    <property type="match status" value="1"/>
</dbReference>
<protein>
    <recommendedName>
        <fullName evidence="3">Nudix hydrolase domain-containing protein</fullName>
    </recommendedName>
</protein>
<evidence type="ECO:0000256" key="1">
    <source>
        <dbReference type="ARBA" id="ARBA00001946"/>
    </source>
</evidence>
<dbReference type="InterPro" id="IPR020084">
    <property type="entry name" value="NUDIX_hydrolase_CS"/>
</dbReference>
<proteinExistence type="predicted"/>
<dbReference type="SUPFAM" id="SSF55811">
    <property type="entry name" value="Nudix"/>
    <property type="match status" value="1"/>
</dbReference>
<evidence type="ECO:0000313" key="4">
    <source>
        <dbReference type="EMBL" id="QEA05526.1"/>
    </source>
</evidence>
<keyword evidence="2" id="KW-0378">Hydrolase</keyword>
<dbReference type="PANTHER" id="PTHR43046">
    <property type="entry name" value="GDP-MANNOSE MANNOSYL HYDROLASE"/>
    <property type="match status" value="1"/>
</dbReference>
<dbReference type="PANTHER" id="PTHR43046:SF14">
    <property type="entry name" value="MUTT_NUDIX FAMILY PROTEIN"/>
    <property type="match status" value="1"/>
</dbReference>
<feature type="domain" description="Nudix hydrolase" evidence="3">
    <location>
        <begin position="31"/>
        <end position="164"/>
    </location>
</feature>
<dbReference type="PROSITE" id="PS00893">
    <property type="entry name" value="NUDIX_BOX"/>
    <property type="match status" value="1"/>
</dbReference>
<evidence type="ECO:0000256" key="2">
    <source>
        <dbReference type="ARBA" id="ARBA00022801"/>
    </source>
</evidence>